<dbReference type="AlphaFoldDB" id="A0AAV2HZB1"/>
<evidence type="ECO:0000313" key="3">
    <source>
        <dbReference type="Proteomes" id="UP001497497"/>
    </source>
</evidence>
<dbReference type="EMBL" id="CAXITT010000297">
    <property type="protein sequence ID" value="CAL1538398.1"/>
    <property type="molecule type" value="Genomic_DNA"/>
</dbReference>
<evidence type="ECO:0000313" key="2">
    <source>
        <dbReference type="EMBL" id="CAL1538398.1"/>
    </source>
</evidence>
<protein>
    <submittedName>
        <fullName evidence="2">Uncharacterized protein</fullName>
    </submittedName>
</protein>
<sequence length="194" mass="21197">MGCGGSRQSEVGMASKRTDPPGEPEQRWSSDSSHGELTKDRPCSQTKNAILDVPRSVSAVYAKHHGGDGPFNCVEPKRFFIDEFTEGGVNVYVFPMGQKAEKLTSESPSMIHLVRPTPIAATARSTSTPGGFLDQADLSAETILPPEAPAEPSDKEDVVPNPKWPLWKVVAYIRKRTERQVVEEENCPTMGTTQ</sequence>
<keyword evidence="3" id="KW-1185">Reference proteome</keyword>
<comment type="caution">
    <text evidence="2">The sequence shown here is derived from an EMBL/GenBank/DDBJ whole genome shotgun (WGS) entry which is preliminary data.</text>
</comment>
<accession>A0AAV2HZB1</accession>
<proteinExistence type="predicted"/>
<feature type="compositionally biased region" description="Basic and acidic residues" evidence="1">
    <location>
        <begin position="16"/>
        <end position="42"/>
    </location>
</feature>
<organism evidence="2 3">
    <name type="scientific">Lymnaea stagnalis</name>
    <name type="common">Great pond snail</name>
    <name type="synonym">Helix stagnalis</name>
    <dbReference type="NCBI Taxonomy" id="6523"/>
    <lineage>
        <taxon>Eukaryota</taxon>
        <taxon>Metazoa</taxon>
        <taxon>Spiralia</taxon>
        <taxon>Lophotrochozoa</taxon>
        <taxon>Mollusca</taxon>
        <taxon>Gastropoda</taxon>
        <taxon>Heterobranchia</taxon>
        <taxon>Euthyneura</taxon>
        <taxon>Panpulmonata</taxon>
        <taxon>Hygrophila</taxon>
        <taxon>Lymnaeoidea</taxon>
        <taxon>Lymnaeidae</taxon>
        <taxon>Lymnaea</taxon>
    </lineage>
</organism>
<dbReference type="Proteomes" id="UP001497497">
    <property type="component" value="Unassembled WGS sequence"/>
</dbReference>
<name>A0AAV2HZB1_LYMST</name>
<evidence type="ECO:0000256" key="1">
    <source>
        <dbReference type="SAM" id="MobiDB-lite"/>
    </source>
</evidence>
<gene>
    <name evidence="2" type="ORF">GSLYS_00012219001</name>
</gene>
<feature type="region of interest" description="Disordered" evidence="1">
    <location>
        <begin position="1"/>
        <end position="50"/>
    </location>
</feature>
<reference evidence="2 3" key="1">
    <citation type="submission" date="2024-04" db="EMBL/GenBank/DDBJ databases">
        <authorList>
            <consortium name="Genoscope - CEA"/>
            <person name="William W."/>
        </authorList>
    </citation>
    <scope>NUCLEOTIDE SEQUENCE [LARGE SCALE GENOMIC DNA]</scope>
</reference>